<evidence type="ECO:0000256" key="1">
    <source>
        <dbReference type="SAM" id="MobiDB-lite"/>
    </source>
</evidence>
<feature type="compositionally biased region" description="Low complexity" evidence="1">
    <location>
        <begin position="36"/>
        <end position="45"/>
    </location>
</feature>
<dbReference type="EMBL" id="QYCN01000006">
    <property type="protein sequence ID" value="RIY12155.1"/>
    <property type="molecule type" value="Genomic_DNA"/>
</dbReference>
<dbReference type="InterPro" id="IPR021729">
    <property type="entry name" value="DUF3298"/>
</dbReference>
<dbReference type="OrthoDB" id="594879at2"/>
<sequence length="423" mass="45815">MSSIFCFRPALLLRQLSAPLALGLLLTACNSGSDTSDATTATATTKPAGPQNDDGSWYRQYRGLLPGSADSITLHLQRLGSPSGEAALSRLVGFYAASDGHPYEIAGDLGLRGDSLNLHNISNELAGDEDEEPAEIAPQWLLKEQGDALVGIRNGQPVRLRRLEPVRGIQFEAHRLSAEVAARPGHPEDSVSGRRTMQLLLPFQAPNQELLAANIRRGLHGDSLDSMPVPVLDSIWQEQLRAFTRDYRTDAAPLLAANAKKSPADYQPLENLAYEQEVNTYVLWNEGNLLSMGYFGYDYSGGAHGIYGTYVQSYDTRTGHSLRYDDIFKSGIKPQLQKLLGQYARPVVGLKASEPLSKALAVNTLPVTRNVYLTSGGAVFVYLPYEIASYAKGQISVFVPFSALQGLLKPGLPVGNTAAVASR</sequence>
<keyword evidence="5" id="KW-1185">Reference proteome</keyword>
<evidence type="ECO:0000313" key="4">
    <source>
        <dbReference type="EMBL" id="RIY12155.1"/>
    </source>
</evidence>
<comment type="caution">
    <text evidence="4">The sequence shown here is derived from an EMBL/GenBank/DDBJ whole genome shotgun (WGS) entry which is preliminary data.</text>
</comment>
<evidence type="ECO:0000256" key="2">
    <source>
        <dbReference type="SAM" id="SignalP"/>
    </source>
</evidence>
<feature type="chain" id="PRO_5019558098" evidence="2">
    <location>
        <begin position="34"/>
        <end position="423"/>
    </location>
</feature>
<feature type="signal peptide" evidence="2">
    <location>
        <begin position="1"/>
        <end position="33"/>
    </location>
</feature>
<proteinExistence type="predicted"/>
<reference evidence="4 5" key="1">
    <citation type="submission" date="2019-01" db="EMBL/GenBank/DDBJ databases">
        <title>Hymenobacter humicola sp. nov., isolated from soils in Antarctica.</title>
        <authorList>
            <person name="Sedlacek I."/>
            <person name="Holochova P."/>
            <person name="Kralova S."/>
            <person name="Pantucek R."/>
            <person name="Stankova E."/>
            <person name="Vrbovska V."/>
            <person name="Kristofova L."/>
            <person name="Svec P."/>
            <person name="Busse H.-J."/>
        </authorList>
    </citation>
    <scope>NUCLEOTIDE SEQUENCE [LARGE SCALE GENOMIC DNA]</scope>
    <source>
        <strain evidence="4 5">CCM 8852</strain>
    </source>
</reference>
<feature type="domain" description="DUF3298" evidence="3">
    <location>
        <begin position="325"/>
        <end position="402"/>
    </location>
</feature>
<protein>
    <submittedName>
        <fullName evidence="4">DUF3298 domain-containing protein</fullName>
    </submittedName>
</protein>
<dbReference type="Proteomes" id="UP000284250">
    <property type="component" value="Unassembled WGS sequence"/>
</dbReference>
<evidence type="ECO:0000313" key="5">
    <source>
        <dbReference type="Proteomes" id="UP000284250"/>
    </source>
</evidence>
<dbReference type="Gene3D" id="3.30.565.40">
    <property type="entry name" value="Fervidobacterium nodosum Rt17-B1 like"/>
    <property type="match status" value="1"/>
</dbReference>
<evidence type="ECO:0000259" key="3">
    <source>
        <dbReference type="Pfam" id="PF11738"/>
    </source>
</evidence>
<organism evidence="4 5">
    <name type="scientific">Hymenobacter rubripertinctus</name>
    <dbReference type="NCBI Taxonomy" id="2029981"/>
    <lineage>
        <taxon>Bacteria</taxon>
        <taxon>Pseudomonadati</taxon>
        <taxon>Bacteroidota</taxon>
        <taxon>Cytophagia</taxon>
        <taxon>Cytophagales</taxon>
        <taxon>Hymenobacteraceae</taxon>
        <taxon>Hymenobacter</taxon>
    </lineage>
</organism>
<name>A0A418R483_9BACT</name>
<dbReference type="AlphaFoldDB" id="A0A418R483"/>
<accession>A0A418R483</accession>
<dbReference type="InterPro" id="IPR037126">
    <property type="entry name" value="PdaC/RsiV-like_sf"/>
</dbReference>
<dbReference type="Gene3D" id="3.90.640.20">
    <property type="entry name" value="Heat-shock cognate protein, ATPase"/>
    <property type="match status" value="1"/>
</dbReference>
<keyword evidence="2" id="KW-0732">Signal</keyword>
<feature type="region of interest" description="Disordered" evidence="1">
    <location>
        <begin position="36"/>
        <end position="56"/>
    </location>
</feature>
<gene>
    <name evidence="4" type="ORF">D0T11_05795</name>
</gene>
<dbReference type="RefSeq" id="WP_119654837.1">
    <property type="nucleotide sequence ID" value="NZ_JBHUOI010000041.1"/>
</dbReference>
<dbReference type="Pfam" id="PF11738">
    <property type="entry name" value="DUF3298"/>
    <property type="match status" value="1"/>
</dbReference>